<gene>
    <name evidence="2" type="ORF">CNECB9_2200018</name>
</gene>
<sequence>MQRTWTSRSWIKWVASGVLLAMMSIIAIDAWQAWHSPQRYPLGAEGPVANLWAYQSQPHYLIAAGIALAACRLAMMGIWLRYAPRWLRWLCVAPLLAMAVLTVYEWLIAFE</sequence>
<feature type="transmembrane region" description="Helical" evidence="1">
    <location>
        <begin position="12"/>
        <end position="34"/>
    </location>
</feature>
<feature type="transmembrane region" description="Helical" evidence="1">
    <location>
        <begin position="60"/>
        <end position="80"/>
    </location>
</feature>
<dbReference type="AlphaFoldDB" id="A0A1K0JAT6"/>
<accession>A0A1K0JAT6</accession>
<keyword evidence="1" id="KW-1133">Transmembrane helix</keyword>
<proteinExistence type="predicted"/>
<keyword evidence="1" id="KW-0812">Transmembrane</keyword>
<reference evidence="2" key="1">
    <citation type="submission" date="2016-09" db="EMBL/GenBank/DDBJ databases">
        <authorList>
            <person name="Capua I."/>
            <person name="De Benedictis P."/>
            <person name="Joannis T."/>
            <person name="Lombin L.H."/>
            <person name="Cattoli G."/>
        </authorList>
    </citation>
    <scope>NUCLEOTIDE SEQUENCE</scope>
    <source>
        <strain evidence="2">B9</strain>
    </source>
</reference>
<keyword evidence="1" id="KW-0472">Membrane</keyword>
<dbReference type="EMBL" id="FMSH01000136">
    <property type="protein sequence ID" value="SCU75061.1"/>
    <property type="molecule type" value="Genomic_DNA"/>
</dbReference>
<name>A0A1K0JAT6_CUPNE</name>
<feature type="transmembrane region" description="Helical" evidence="1">
    <location>
        <begin position="87"/>
        <end position="109"/>
    </location>
</feature>
<evidence type="ECO:0000256" key="1">
    <source>
        <dbReference type="SAM" id="Phobius"/>
    </source>
</evidence>
<evidence type="ECO:0000313" key="2">
    <source>
        <dbReference type="EMBL" id="SCU75061.1"/>
    </source>
</evidence>
<protein>
    <submittedName>
        <fullName evidence="2">Uncharacterized protein</fullName>
    </submittedName>
</protein>
<organism evidence="2">
    <name type="scientific">Cupriavidus necator</name>
    <name type="common">Alcaligenes eutrophus</name>
    <name type="synonym">Ralstonia eutropha</name>
    <dbReference type="NCBI Taxonomy" id="106590"/>
    <lineage>
        <taxon>Bacteria</taxon>
        <taxon>Pseudomonadati</taxon>
        <taxon>Pseudomonadota</taxon>
        <taxon>Betaproteobacteria</taxon>
        <taxon>Burkholderiales</taxon>
        <taxon>Burkholderiaceae</taxon>
        <taxon>Cupriavidus</taxon>
    </lineage>
</organism>